<evidence type="ECO:0000256" key="1">
    <source>
        <dbReference type="ARBA" id="ARBA00022679"/>
    </source>
</evidence>
<dbReference type="PANTHER" id="PTHR43289:SF6">
    <property type="entry name" value="SERINE_THREONINE-PROTEIN KINASE NEKL-3"/>
    <property type="match status" value="1"/>
</dbReference>
<dbReference type="Gene3D" id="3.30.200.20">
    <property type="entry name" value="Phosphorylase Kinase, domain 1"/>
    <property type="match status" value="1"/>
</dbReference>
<feature type="compositionally biased region" description="Polar residues" evidence="5">
    <location>
        <begin position="428"/>
        <end position="464"/>
    </location>
</feature>
<dbReference type="EMBL" id="JAPNKA010000001">
    <property type="protein sequence ID" value="MCY1074566.1"/>
    <property type="molecule type" value="Genomic_DNA"/>
</dbReference>
<evidence type="ECO:0000313" key="8">
    <source>
        <dbReference type="Proteomes" id="UP001207654"/>
    </source>
</evidence>
<protein>
    <submittedName>
        <fullName evidence="7">Protein kinase</fullName>
    </submittedName>
</protein>
<keyword evidence="3 7" id="KW-0418">Kinase</keyword>
<dbReference type="Proteomes" id="UP001207654">
    <property type="component" value="Unassembled WGS sequence"/>
</dbReference>
<evidence type="ECO:0000256" key="4">
    <source>
        <dbReference type="ARBA" id="ARBA00022840"/>
    </source>
</evidence>
<keyword evidence="1" id="KW-0808">Transferase</keyword>
<keyword evidence="8" id="KW-1185">Reference proteome</keyword>
<dbReference type="PROSITE" id="PS50011">
    <property type="entry name" value="PROTEIN_KINASE_DOM"/>
    <property type="match status" value="1"/>
</dbReference>
<feature type="region of interest" description="Disordered" evidence="5">
    <location>
        <begin position="428"/>
        <end position="492"/>
    </location>
</feature>
<evidence type="ECO:0000313" key="7">
    <source>
        <dbReference type="EMBL" id="MCY1074566.1"/>
    </source>
</evidence>
<feature type="region of interest" description="Disordered" evidence="5">
    <location>
        <begin position="306"/>
        <end position="407"/>
    </location>
</feature>
<dbReference type="InterPro" id="IPR011009">
    <property type="entry name" value="Kinase-like_dom_sf"/>
</dbReference>
<name>A0ABT3ZYT4_9BACT</name>
<keyword evidence="4" id="KW-0067">ATP-binding</keyword>
<comment type="caution">
    <text evidence="7">The sequence shown here is derived from an EMBL/GenBank/DDBJ whole genome shotgun (WGS) entry which is preliminary data.</text>
</comment>
<dbReference type="GO" id="GO:0016301">
    <property type="term" value="F:kinase activity"/>
    <property type="evidence" value="ECO:0007669"/>
    <property type="project" value="UniProtKB-KW"/>
</dbReference>
<accession>A0ABT3ZYT4</accession>
<gene>
    <name evidence="7" type="ORF">OV287_08710</name>
</gene>
<organism evidence="7 8">
    <name type="scientific">Archangium lansingense</name>
    <dbReference type="NCBI Taxonomy" id="2995310"/>
    <lineage>
        <taxon>Bacteria</taxon>
        <taxon>Pseudomonadati</taxon>
        <taxon>Myxococcota</taxon>
        <taxon>Myxococcia</taxon>
        <taxon>Myxococcales</taxon>
        <taxon>Cystobacterineae</taxon>
        <taxon>Archangiaceae</taxon>
        <taxon>Archangium</taxon>
    </lineage>
</organism>
<feature type="compositionally biased region" description="Pro residues" evidence="5">
    <location>
        <begin position="471"/>
        <end position="488"/>
    </location>
</feature>
<sequence length="560" mass="60682">MTQQQQLGKYELVRKLAAGGMAEVFLAKAVGPMGFEKTLVVKRILPELAAEPDFVQMFLSEAKLAARLTHPNIVQIFDFGESEGSYFLAMEYIDGPSLRTLIKRAAAQGKPLPPEVCARIISLACEGLAFAHDFTDPETGEAQGLIHRDVSPDNILLSRQGAVKVVDFGIAKATGQSRKTESGVVKGKLPYMPPEQLRAKPLDRRADVYALGVVLYELLTGQRPYASESEAGLMQAILFEPHTPAAEIREDLPFPLRRILNKVLSKDRDQRYADCHAFQADLEKFILSVGTPVTMQQVAHLINRANTDPGESIPVAKEPLKTSSPVPPGLTRKRSSSPPNEAVTANHRGPQVSKQEAQGAPISPPSRRLSSEPQTAPGRPRRPSGPIEIPASNRSLPPQAPTMRRPSMPSWALGLLVFLLTSTGSCDLPQQNADAQPSQATKSSEQEVNNQPEQVANNQPAQGGSAQPSVPVSPPPPVDPTPAPPPAPKVRGKGTLVLRVYPYATVFVDGRKMGDTPMQPLQLPAGLHIIKFVHSDRTIEREVDVKAGQDNTLKINMLEG</sequence>
<dbReference type="SUPFAM" id="SSF56112">
    <property type="entry name" value="Protein kinase-like (PK-like)"/>
    <property type="match status" value="1"/>
</dbReference>
<reference evidence="7 8" key="1">
    <citation type="submission" date="2022-11" db="EMBL/GenBank/DDBJ databases">
        <title>Minimal conservation of predation-associated metabolite biosynthetic gene clusters underscores biosynthetic potential of Myxococcota including descriptions for ten novel species: Archangium lansinium sp. nov., Myxococcus landrumus sp. nov., Nannocystis bai.</title>
        <authorList>
            <person name="Ahearne A."/>
            <person name="Stevens C."/>
            <person name="Phillips K."/>
        </authorList>
    </citation>
    <scope>NUCLEOTIDE SEQUENCE [LARGE SCALE GENOMIC DNA]</scope>
    <source>
        <strain evidence="7 8">MIWBW</strain>
    </source>
</reference>
<dbReference type="InterPro" id="IPR000719">
    <property type="entry name" value="Prot_kinase_dom"/>
</dbReference>
<evidence type="ECO:0000259" key="6">
    <source>
        <dbReference type="PROSITE" id="PS50011"/>
    </source>
</evidence>
<dbReference type="Gene3D" id="1.10.510.10">
    <property type="entry name" value="Transferase(Phosphotransferase) domain 1"/>
    <property type="match status" value="1"/>
</dbReference>
<keyword evidence="2" id="KW-0547">Nucleotide-binding</keyword>
<evidence type="ECO:0000256" key="5">
    <source>
        <dbReference type="SAM" id="MobiDB-lite"/>
    </source>
</evidence>
<dbReference type="PANTHER" id="PTHR43289">
    <property type="entry name" value="MITOGEN-ACTIVATED PROTEIN KINASE KINASE KINASE 20-RELATED"/>
    <property type="match status" value="1"/>
</dbReference>
<dbReference type="RefSeq" id="WP_267533528.1">
    <property type="nucleotide sequence ID" value="NZ_JAPNKA010000001.1"/>
</dbReference>
<evidence type="ECO:0000256" key="3">
    <source>
        <dbReference type="ARBA" id="ARBA00022777"/>
    </source>
</evidence>
<proteinExistence type="predicted"/>
<evidence type="ECO:0000256" key="2">
    <source>
        <dbReference type="ARBA" id="ARBA00022741"/>
    </source>
</evidence>
<dbReference type="PROSITE" id="PS00109">
    <property type="entry name" value="PROTEIN_KINASE_TYR"/>
    <property type="match status" value="1"/>
</dbReference>
<dbReference type="Pfam" id="PF00069">
    <property type="entry name" value="Pkinase"/>
    <property type="match status" value="1"/>
</dbReference>
<dbReference type="CDD" id="cd14014">
    <property type="entry name" value="STKc_PknB_like"/>
    <property type="match status" value="1"/>
</dbReference>
<feature type="domain" description="Protein kinase" evidence="6">
    <location>
        <begin position="10"/>
        <end position="286"/>
    </location>
</feature>
<dbReference type="InterPro" id="IPR008266">
    <property type="entry name" value="Tyr_kinase_AS"/>
</dbReference>